<keyword evidence="2" id="KW-1185">Reference proteome</keyword>
<proteinExistence type="predicted"/>
<dbReference type="EMBL" id="CP016359">
    <property type="protein sequence ID" value="APU68347.1"/>
    <property type="molecule type" value="Genomic_DNA"/>
</dbReference>
<evidence type="ECO:0000313" key="1">
    <source>
        <dbReference type="EMBL" id="APU68347.1"/>
    </source>
</evidence>
<dbReference type="AlphaFoldDB" id="A0A1L7I408"/>
<protein>
    <submittedName>
        <fullName evidence="1">Uncharacterized protein</fullName>
    </submittedName>
</protein>
<gene>
    <name evidence="1" type="ORF">GRFL_1623</name>
</gene>
<organism evidence="1 2">
    <name type="scientific">Christiangramia flava JLT2011</name>
    <dbReference type="NCBI Taxonomy" id="1229726"/>
    <lineage>
        <taxon>Bacteria</taxon>
        <taxon>Pseudomonadati</taxon>
        <taxon>Bacteroidota</taxon>
        <taxon>Flavobacteriia</taxon>
        <taxon>Flavobacteriales</taxon>
        <taxon>Flavobacteriaceae</taxon>
        <taxon>Christiangramia</taxon>
    </lineage>
</organism>
<name>A0A1L7I408_9FLAO</name>
<sequence length="104" mass="11913">MPVATYFLNYEYIATELCENKDRPELKCNGQCYLMKSLAEAAEKESQDKKEQSAKKVEIPLLFLQSLPESRMTAISEELQHNFSAEDPLYTYLLTGTIFHPPCS</sequence>
<dbReference type="STRING" id="1229726.GRFL_1623"/>
<evidence type="ECO:0000313" key="2">
    <source>
        <dbReference type="Proteomes" id="UP000186230"/>
    </source>
</evidence>
<reference evidence="1 2" key="1">
    <citation type="submission" date="2016-07" db="EMBL/GenBank/DDBJ databases">
        <title>Multi-omics approach to identify versatile polysaccharide utilization systems of a marine flavobacterium Gramella flava.</title>
        <authorList>
            <person name="Tang K."/>
        </authorList>
    </citation>
    <scope>NUCLEOTIDE SEQUENCE [LARGE SCALE GENOMIC DNA]</scope>
    <source>
        <strain evidence="1 2">JLT2011</strain>
    </source>
</reference>
<dbReference type="Proteomes" id="UP000186230">
    <property type="component" value="Chromosome"/>
</dbReference>
<dbReference type="KEGG" id="gfl:GRFL_1623"/>
<accession>A0A1L7I408</accession>